<protein>
    <submittedName>
        <fullName evidence="1">Uncharacterized protein</fullName>
    </submittedName>
</protein>
<gene>
    <name evidence="1" type="ORF">D16iCDA_01330</name>
</gene>
<organism evidence="1 2">
    <name type="scientific">Phytopseudomonas seleniipraecipitans</name>
    <dbReference type="NCBI Taxonomy" id="640205"/>
    <lineage>
        <taxon>Bacteria</taxon>
        <taxon>Pseudomonadati</taxon>
        <taxon>Pseudomonadota</taxon>
        <taxon>Gammaproteobacteria</taxon>
        <taxon>Pseudomonadales</taxon>
        <taxon>Pseudomonadaceae</taxon>
        <taxon>Phytopseudomonas</taxon>
    </lineage>
</organism>
<evidence type="ECO:0000313" key="2">
    <source>
        <dbReference type="Proteomes" id="UP000887421"/>
    </source>
</evidence>
<dbReference type="Proteomes" id="UP000887421">
    <property type="component" value="Chromosome"/>
</dbReference>
<name>A0ABY5J8J8_9GAMM</name>
<dbReference type="EMBL" id="CP076114">
    <property type="protein sequence ID" value="UUD64381.1"/>
    <property type="molecule type" value="Genomic_DNA"/>
</dbReference>
<sequence>MASKSDLIRALKIYRERTDDAMAERDRQIELIRAQLDELFRMFNVDISNVGGVELIRIYDQYSFDGAIIELESLKIDLAGNTVTFKPDIVDSSLQIILSDLSPEHPTLTLRKEHGQWIVFSSADAFLSQFTSDFFIDHLVELVNRS</sequence>
<proteinExistence type="predicted"/>
<reference evidence="1" key="1">
    <citation type="submission" date="2021-05" db="EMBL/GenBank/DDBJ databases">
        <title>Complete genome sequence of Pseudomonas seleniipraecipitans strain D1-6.</title>
        <authorList>
            <person name="Lafi F."/>
            <person name="Eida A."/>
            <person name="Alam I."/>
            <person name="Hert H."/>
            <person name="Saad M."/>
        </authorList>
    </citation>
    <scope>NUCLEOTIDE SEQUENCE</scope>
    <source>
        <strain evidence="1">D1-6</strain>
    </source>
</reference>
<dbReference type="RefSeq" id="WP_164090972.1">
    <property type="nucleotide sequence ID" value="NZ_CP076114.1"/>
</dbReference>
<evidence type="ECO:0000313" key="1">
    <source>
        <dbReference type="EMBL" id="UUD64381.1"/>
    </source>
</evidence>
<keyword evidence="2" id="KW-1185">Reference proteome</keyword>
<accession>A0ABY5J8J8</accession>